<evidence type="ECO:0000256" key="3">
    <source>
        <dbReference type="ARBA" id="ARBA00022692"/>
    </source>
</evidence>
<dbReference type="InterPro" id="IPR019610">
    <property type="entry name" value="FeS-contain_mitoNEET_N"/>
</dbReference>
<evidence type="ECO:0000313" key="12">
    <source>
        <dbReference type="EMBL" id="CRL06991.1"/>
    </source>
</evidence>
<dbReference type="Gene3D" id="3.40.5.90">
    <property type="entry name" value="CDGSH iron-sulfur domain, mitoNEET-type"/>
    <property type="match status" value="1"/>
</dbReference>
<evidence type="ECO:0000256" key="10">
    <source>
        <dbReference type="RuleBase" id="RU369084"/>
    </source>
</evidence>
<dbReference type="InterPro" id="IPR042216">
    <property type="entry name" value="MitoNEET_CISD"/>
</dbReference>
<dbReference type="STRING" id="568069.A0A1J1J3N7"/>
<evidence type="ECO:0000256" key="7">
    <source>
        <dbReference type="ARBA" id="ARBA00023004"/>
    </source>
</evidence>
<dbReference type="Proteomes" id="UP000183832">
    <property type="component" value="Unassembled WGS sequence"/>
</dbReference>
<keyword evidence="13" id="KW-1185">Reference proteome</keyword>
<dbReference type="AlphaFoldDB" id="A0A1J1J3N7"/>
<proteinExistence type="inferred from homology"/>
<dbReference type="PANTHER" id="PTHR13680">
    <property type="entry name" value="CDGSH IRON-SULFUR DOMAIN-CONTAINING PROTEIN 1"/>
    <property type="match status" value="1"/>
</dbReference>
<evidence type="ECO:0000256" key="1">
    <source>
        <dbReference type="ARBA" id="ARBA00004389"/>
    </source>
</evidence>
<dbReference type="Pfam" id="PF10660">
    <property type="entry name" value="MitoNEET_N"/>
    <property type="match status" value="1"/>
</dbReference>
<evidence type="ECO:0000313" key="13">
    <source>
        <dbReference type="Proteomes" id="UP000183832"/>
    </source>
</evidence>
<comment type="similarity">
    <text evidence="2 10">Belongs to the CISD protein family. CISD2 subfamily.</text>
</comment>
<keyword evidence="5 10" id="KW-0479">Metal-binding</keyword>
<keyword evidence="3" id="KW-0812">Transmembrane</keyword>
<keyword evidence="7 10" id="KW-0408">Iron</keyword>
<accession>A0A1J1J3N7</accession>
<dbReference type="SMART" id="SM00704">
    <property type="entry name" value="ZnF_CDGSH"/>
    <property type="match status" value="1"/>
</dbReference>
<keyword evidence="10" id="KW-0256">Endoplasmic reticulum</keyword>
<dbReference type="GO" id="GO:0005741">
    <property type="term" value="C:mitochondrial outer membrane"/>
    <property type="evidence" value="ECO:0007669"/>
    <property type="project" value="TreeGrafter"/>
</dbReference>
<evidence type="ECO:0000256" key="8">
    <source>
        <dbReference type="ARBA" id="ARBA00023014"/>
    </source>
</evidence>
<evidence type="ECO:0000259" key="11">
    <source>
        <dbReference type="SMART" id="SM00704"/>
    </source>
</evidence>
<feature type="domain" description="Iron-binding zinc finger CDGSH type" evidence="11">
    <location>
        <begin position="83"/>
        <end position="121"/>
    </location>
</feature>
<comment type="subcellular location">
    <subcellularLocation>
        <location evidence="1 10">Endoplasmic reticulum membrane</location>
        <topology evidence="1 10">Single-pass membrane protein</topology>
    </subcellularLocation>
</comment>
<reference evidence="12 13" key="1">
    <citation type="submission" date="2015-04" db="EMBL/GenBank/DDBJ databases">
        <authorList>
            <person name="Syromyatnikov M.Y."/>
            <person name="Popov V.N."/>
        </authorList>
    </citation>
    <scope>NUCLEOTIDE SEQUENCE [LARGE SCALE GENOMIC DNA]</scope>
</reference>
<dbReference type="GO" id="GO:0046872">
    <property type="term" value="F:metal ion binding"/>
    <property type="evidence" value="ECO:0007669"/>
    <property type="project" value="UniProtKB-UniRule"/>
</dbReference>
<dbReference type="GO" id="GO:0010506">
    <property type="term" value="P:regulation of autophagy"/>
    <property type="evidence" value="ECO:0007669"/>
    <property type="project" value="UniProtKB-UniRule"/>
</dbReference>
<evidence type="ECO:0000256" key="5">
    <source>
        <dbReference type="ARBA" id="ARBA00022723"/>
    </source>
</evidence>
<keyword evidence="6" id="KW-1133">Transmembrane helix</keyword>
<dbReference type="GO" id="GO:0051537">
    <property type="term" value="F:2 iron, 2 sulfur cluster binding"/>
    <property type="evidence" value="ECO:0007669"/>
    <property type="project" value="UniProtKB-UniRule"/>
</dbReference>
<dbReference type="InterPro" id="IPR018967">
    <property type="entry name" value="FeS-contain_CDGSH-typ"/>
</dbReference>
<dbReference type="Pfam" id="PF09360">
    <property type="entry name" value="zf-CDGSH"/>
    <property type="match status" value="1"/>
</dbReference>
<evidence type="ECO:0000256" key="4">
    <source>
        <dbReference type="ARBA" id="ARBA00022714"/>
    </source>
</evidence>
<dbReference type="InterPro" id="IPR045131">
    <property type="entry name" value="CISD1/2"/>
</dbReference>
<sequence length="136" mass="15159">MELISTLVKKTIPNYLSGLPIPDTFGGWFKLGFKDWVSLVPPTALTAGLVYVSYLALCPASPCRSGARSNKRVNQKVRLNEAKVVDMIDIEDISEKAAFCRCWKSKNWPYCDGTHGEHNKECNDNVGPVVVSRKQK</sequence>
<gene>
    <name evidence="12" type="ORF">CLUMA_CG020012</name>
</gene>
<keyword evidence="4 10" id="KW-0001">2Fe-2S</keyword>
<evidence type="ECO:0000256" key="6">
    <source>
        <dbReference type="ARBA" id="ARBA00022989"/>
    </source>
</evidence>
<name>A0A1J1J3N7_9DIPT</name>
<keyword evidence="9" id="KW-0472">Membrane</keyword>
<dbReference type="GO" id="GO:0005789">
    <property type="term" value="C:endoplasmic reticulum membrane"/>
    <property type="evidence" value="ECO:0007669"/>
    <property type="project" value="UniProtKB-SubCell"/>
</dbReference>
<dbReference type="EMBL" id="CVRI01000069">
    <property type="protein sequence ID" value="CRL06991.1"/>
    <property type="molecule type" value="Genomic_DNA"/>
</dbReference>
<evidence type="ECO:0000256" key="2">
    <source>
        <dbReference type="ARBA" id="ARBA00008624"/>
    </source>
</evidence>
<dbReference type="PANTHER" id="PTHR13680:SF5">
    <property type="entry name" value="CDGSH IRON-SULFUR DOMAIN-CONTAINING PROTEIN 1"/>
    <property type="match status" value="1"/>
</dbReference>
<organism evidence="12 13">
    <name type="scientific">Clunio marinus</name>
    <dbReference type="NCBI Taxonomy" id="568069"/>
    <lineage>
        <taxon>Eukaryota</taxon>
        <taxon>Metazoa</taxon>
        <taxon>Ecdysozoa</taxon>
        <taxon>Arthropoda</taxon>
        <taxon>Hexapoda</taxon>
        <taxon>Insecta</taxon>
        <taxon>Pterygota</taxon>
        <taxon>Neoptera</taxon>
        <taxon>Endopterygota</taxon>
        <taxon>Diptera</taxon>
        <taxon>Nematocera</taxon>
        <taxon>Chironomoidea</taxon>
        <taxon>Chironomidae</taxon>
        <taxon>Clunio</taxon>
    </lineage>
</organism>
<evidence type="ECO:0000256" key="9">
    <source>
        <dbReference type="ARBA" id="ARBA00023136"/>
    </source>
</evidence>
<keyword evidence="8 10" id="KW-0411">Iron-sulfur</keyword>
<protein>
    <recommendedName>
        <fullName evidence="10">CDGSH iron-sulfur domain-containing protein 2 homologue</fullName>
    </recommendedName>
</protein>
<comment type="cofactor">
    <cofactor evidence="10">
        <name>[2Fe-2S] cluster</name>
        <dbReference type="ChEBI" id="CHEBI:190135"/>
    </cofactor>
    <text evidence="10">Binds 1 [2Fe-2S] cluster.</text>
</comment>
<dbReference type="OrthoDB" id="449252at2759"/>